<proteinExistence type="predicted"/>
<keyword evidence="3" id="KW-1133">Transmembrane helix</keyword>
<dbReference type="RefSeq" id="WP_093408614.1">
    <property type="nucleotide sequence ID" value="NZ_FOVL01000010.1"/>
</dbReference>
<evidence type="ECO:0000259" key="5">
    <source>
        <dbReference type="Pfam" id="PF19904"/>
    </source>
</evidence>
<dbReference type="InterPro" id="IPR019734">
    <property type="entry name" value="TPR_rpt"/>
</dbReference>
<dbReference type="InterPro" id="IPR011990">
    <property type="entry name" value="TPR-like_helical_dom_sf"/>
</dbReference>
<dbReference type="SUPFAM" id="SSF48452">
    <property type="entry name" value="TPR-like"/>
    <property type="match status" value="1"/>
</dbReference>
<evidence type="ECO:0000256" key="4">
    <source>
        <dbReference type="SAM" id="SignalP"/>
    </source>
</evidence>
<organism evidence="6 7">
    <name type="scientific">Salegentibacter flavus</name>
    <dbReference type="NCBI Taxonomy" id="287099"/>
    <lineage>
        <taxon>Bacteria</taxon>
        <taxon>Pseudomonadati</taxon>
        <taxon>Bacteroidota</taxon>
        <taxon>Flavobacteriia</taxon>
        <taxon>Flavobacteriales</taxon>
        <taxon>Flavobacteriaceae</taxon>
        <taxon>Salegentibacter</taxon>
    </lineage>
</organism>
<gene>
    <name evidence="6" type="ORF">SAMN05660413_01821</name>
</gene>
<evidence type="ECO:0000313" key="6">
    <source>
        <dbReference type="EMBL" id="SFN60794.1"/>
    </source>
</evidence>
<evidence type="ECO:0000313" key="7">
    <source>
        <dbReference type="Proteomes" id="UP000199153"/>
    </source>
</evidence>
<dbReference type="InterPro" id="IPR045957">
    <property type="entry name" value="DUF6377"/>
</dbReference>
<keyword evidence="7" id="KW-1185">Reference proteome</keyword>
<keyword evidence="1" id="KW-0802">TPR repeat</keyword>
<keyword evidence="3" id="KW-0472">Membrane</keyword>
<accession>A0A1I5AEB4</accession>
<dbReference type="STRING" id="287099.SAMN05660413_01821"/>
<dbReference type="EMBL" id="FOVL01000010">
    <property type="protein sequence ID" value="SFN60794.1"/>
    <property type="molecule type" value="Genomic_DNA"/>
</dbReference>
<dbReference type="Gene3D" id="1.25.40.10">
    <property type="entry name" value="Tetratricopeptide repeat domain"/>
    <property type="match status" value="1"/>
</dbReference>
<dbReference type="AlphaFoldDB" id="A0A1I5AEB4"/>
<feature type="chain" id="PRO_5011567213" description="DUF6377 domain-containing protein" evidence="4">
    <location>
        <begin position="22"/>
        <end position="556"/>
    </location>
</feature>
<keyword evidence="4" id="KW-0732">Signal</keyword>
<dbReference type="Proteomes" id="UP000199153">
    <property type="component" value="Unassembled WGS sequence"/>
</dbReference>
<feature type="transmembrane region" description="Helical" evidence="3">
    <location>
        <begin position="333"/>
        <end position="354"/>
    </location>
</feature>
<keyword evidence="2" id="KW-0175">Coiled coil</keyword>
<dbReference type="OrthoDB" id="1044679at2"/>
<feature type="repeat" description="TPR" evidence="1">
    <location>
        <begin position="226"/>
        <end position="259"/>
    </location>
</feature>
<keyword evidence="3" id="KW-0812">Transmembrane</keyword>
<reference evidence="6 7" key="1">
    <citation type="submission" date="2016-10" db="EMBL/GenBank/DDBJ databases">
        <authorList>
            <person name="de Groot N.N."/>
        </authorList>
    </citation>
    <scope>NUCLEOTIDE SEQUENCE [LARGE SCALE GENOMIC DNA]</scope>
    <source>
        <strain evidence="6 7">DSM 17794</strain>
    </source>
</reference>
<evidence type="ECO:0000256" key="2">
    <source>
        <dbReference type="SAM" id="Coils"/>
    </source>
</evidence>
<evidence type="ECO:0000256" key="3">
    <source>
        <dbReference type="SAM" id="Phobius"/>
    </source>
</evidence>
<dbReference type="Pfam" id="PF19904">
    <property type="entry name" value="DUF6377"/>
    <property type="match status" value="1"/>
</dbReference>
<feature type="coiled-coil region" evidence="2">
    <location>
        <begin position="356"/>
        <end position="408"/>
    </location>
</feature>
<protein>
    <recommendedName>
        <fullName evidence="5">DUF6377 domain-containing protein</fullName>
    </recommendedName>
</protein>
<dbReference type="PROSITE" id="PS50005">
    <property type="entry name" value="TPR"/>
    <property type="match status" value="1"/>
</dbReference>
<name>A0A1I5AEB4_9FLAO</name>
<feature type="signal peptide" evidence="4">
    <location>
        <begin position="1"/>
        <end position="21"/>
    </location>
</feature>
<evidence type="ECO:0000256" key="1">
    <source>
        <dbReference type="PROSITE-ProRule" id="PRU00339"/>
    </source>
</evidence>
<sequence length="556" mass="65267">MKFFFNFLISCFFFFSISLFGQEEETLNAVLENIEKAEEYDREKVNRIENLRNELNNVDSLELQKRYELNLKLFNEYRIFKQDSAFKYGLRIRSLADQLDSLPLKATAVVNLADVSVSAGMYKEALDFLETISPEEIPENTRSLYFGLAGRLYNEMAEYNALPFFALEYLETAQNYREQALRLAEEGTFFNSFLKGFIEYKHGDPRAALQIFESLLEQELGLRDQALVHYSMGDIYFQLGEKEKAIFHFSKASIADIRTSTKETLAMIRLAELTFERGKTDMASAFIRKANEDASFYGAQQRKIRVGAILPIIEEQIVQKVEKQREALYRQNVIVTFLLIFVMGLAVIIFYQVIKMKKARKTIEEAHHTLQETNKRIILVNEEVESKNQQLNRLNAQLQEANKIKEEYIGFFFTQDADIFEKFREFKLKIEEDLNEENLKRLKYTISSLNLKREKEKLMRNFDEAFIKLFPNFIEEFNSLLKPEEQITLKKGQLLNKELRIFALIRLGIKHNEIIAQILGYSVNSIYTYKTKIRKKSRLDKKDFDDKLIENTTLKL</sequence>
<feature type="domain" description="DUF6377" evidence="5">
    <location>
        <begin position="256"/>
        <end position="516"/>
    </location>
</feature>